<feature type="transmembrane region" description="Helical" evidence="2">
    <location>
        <begin position="741"/>
        <end position="761"/>
    </location>
</feature>
<keyword evidence="2" id="KW-0812">Transmembrane</keyword>
<dbReference type="Proteomes" id="UP001254165">
    <property type="component" value="Unassembled WGS sequence"/>
</dbReference>
<reference evidence="3 4" key="1">
    <citation type="submission" date="2023-07" db="EMBL/GenBank/DDBJ databases">
        <title>Novel species of Thermanaerothrix with wide hydrolytic capabilities.</title>
        <authorList>
            <person name="Zayulina K.S."/>
            <person name="Podosokorskaya O.A."/>
            <person name="Elcheninov A.G."/>
        </authorList>
    </citation>
    <scope>NUCLEOTIDE SEQUENCE [LARGE SCALE GENOMIC DNA]</scope>
    <source>
        <strain evidence="3 4">4228-RoL</strain>
    </source>
</reference>
<organism evidence="3 4">
    <name type="scientific">Thermanaerothrix solaris</name>
    <dbReference type="NCBI Taxonomy" id="3058434"/>
    <lineage>
        <taxon>Bacteria</taxon>
        <taxon>Bacillati</taxon>
        <taxon>Chloroflexota</taxon>
        <taxon>Anaerolineae</taxon>
        <taxon>Anaerolineales</taxon>
        <taxon>Anaerolineaceae</taxon>
        <taxon>Thermanaerothrix</taxon>
    </lineage>
</organism>
<name>A0ABU3NR54_9CHLR</name>
<feature type="compositionally biased region" description="Polar residues" evidence="1">
    <location>
        <begin position="135"/>
        <end position="158"/>
    </location>
</feature>
<feature type="region of interest" description="Disordered" evidence="1">
    <location>
        <begin position="230"/>
        <end position="257"/>
    </location>
</feature>
<evidence type="ECO:0000313" key="4">
    <source>
        <dbReference type="Proteomes" id="UP001254165"/>
    </source>
</evidence>
<keyword evidence="2" id="KW-0472">Membrane</keyword>
<evidence type="ECO:0008006" key="5">
    <source>
        <dbReference type="Google" id="ProtNLM"/>
    </source>
</evidence>
<feature type="compositionally biased region" description="Low complexity" evidence="1">
    <location>
        <begin position="177"/>
        <end position="192"/>
    </location>
</feature>
<evidence type="ECO:0000256" key="2">
    <source>
        <dbReference type="SAM" id="Phobius"/>
    </source>
</evidence>
<feature type="transmembrane region" description="Helical" evidence="2">
    <location>
        <begin position="490"/>
        <end position="508"/>
    </location>
</feature>
<proteinExistence type="predicted"/>
<feature type="region of interest" description="Disordered" evidence="1">
    <location>
        <begin position="78"/>
        <end position="218"/>
    </location>
</feature>
<keyword evidence="2" id="KW-1133">Transmembrane helix</keyword>
<protein>
    <recommendedName>
        <fullName evidence="5">Zinc ribbon domain-containing protein</fullName>
    </recommendedName>
</protein>
<feature type="region of interest" description="Disordered" evidence="1">
    <location>
        <begin position="270"/>
        <end position="311"/>
    </location>
</feature>
<sequence>MMDTVICPQCGSVNPSENERCQWCLAPLHPDQESGPVPSETSPIDLPDWLKEADVVLTRPESTEEELPDWLLALRQAGESSSLEEPIRPESEAEGFLAPDLEKILSLGVEREETPAESSSPLEQSESEPFPARKGQSQPKGETTLAPTASSEVVSTGQPEDELPDWLRALQEEEEGSPTTETPIEIGEETTPQFFADVPSEVEGGPEWITGLPSASTEDKGFEISEAALEVQEPETSATNWAESPEGEPSSTVIPPFTEIPEDLTAWYEGEPTFTPEEQTPPPTMSSQPTAEDALSMALSSAEEEGDEPPLGIPPFNEEEYAAWLDQLNLEETLTEGEVPPTTPAFIEEVPTETTLIPEEVVPPFIEGELPQWLAESPTDESVEATAAPTAELPEWLEAMRPVEAVAPIPAQESEEDTRIETSGPLAGYQGVLPGEPEALRYSRPPVHAVRLNVSEKQRAYVALLESLVSAESTPISLRVQKPVSTTSPVLRLAVTILLLVILLLGLISGAPISPLPSLFPAEAVTFATTINTLASTHPAPRVLVGVEVDAGFLPEIRTASVNVLVDLMRQNARLVFITTQSNASVLALTLAQQAAQQVPEYVLSEQSLNLGYLAGEATGLAAFARQPQLAVTTTLDGQMASNALSLLGITGLQDFDAILLVTDSGERARAWLEQVRPLFSERPLLVITSAQAAPYLTPYVQSGQVNGLISGLVGSMTYTRLTQKVGGENLSLWSAYQMGILTIALLILLGGLTGTLQAIFPASKTTSRR</sequence>
<dbReference type="EMBL" id="JAUHMF010000002">
    <property type="protein sequence ID" value="MDT8899321.1"/>
    <property type="molecule type" value="Genomic_DNA"/>
</dbReference>
<accession>A0ABU3NR54</accession>
<feature type="compositionally biased region" description="Low complexity" evidence="1">
    <location>
        <begin position="116"/>
        <end position="130"/>
    </location>
</feature>
<dbReference type="RefSeq" id="WP_315626008.1">
    <property type="nucleotide sequence ID" value="NZ_JAUHMF010000002.1"/>
</dbReference>
<comment type="caution">
    <text evidence="3">The sequence shown here is derived from an EMBL/GenBank/DDBJ whole genome shotgun (WGS) entry which is preliminary data.</text>
</comment>
<evidence type="ECO:0000256" key="1">
    <source>
        <dbReference type="SAM" id="MobiDB-lite"/>
    </source>
</evidence>
<keyword evidence="4" id="KW-1185">Reference proteome</keyword>
<evidence type="ECO:0000313" key="3">
    <source>
        <dbReference type="EMBL" id="MDT8899321.1"/>
    </source>
</evidence>
<gene>
    <name evidence="3" type="ORF">QYE77_13730</name>
</gene>